<organism evidence="13 14">
    <name type="scientific">Wenzhouxiangella marina</name>
    <dbReference type="NCBI Taxonomy" id="1579979"/>
    <lineage>
        <taxon>Bacteria</taxon>
        <taxon>Pseudomonadati</taxon>
        <taxon>Pseudomonadota</taxon>
        <taxon>Gammaproteobacteria</taxon>
        <taxon>Chromatiales</taxon>
        <taxon>Wenzhouxiangellaceae</taxon>
        <taxon>Wenzhouxiangella</taxon>
    </lineage>
</organism>
<dbReference type="InterPro" id="IPR052191">
    <property type="entry name" value="tRNA_ntf/polyA_polymerase_I"/>
</dbReference>
<keyword evidence="5 7" id="KW-0694">RNA-binding</keyword>
<dbReference type="InterPro" id="IPR002646">
    <property type="entry name" value="PolA_pol_head_dom"/>
</dbReference>
<dbReference type="InterPro" id="IPR025866">
    <property type="entry name" value="PolyA_pol_arg_C_dom"/>
</dbReference>
<keyword evidence="4 7" id="KW-0067">ATP-binding</keyword>
<dbReference type="Proteomes" id="UP000066624">
    <property type="component" value="Chromosome"/>
</dbReference>
<dbReference type="Pfam" id="PF12627">
    <property type="entry name" value="PolyA_pol_RNAbd"/>
    <property type="match status" value="1"/>
</dbReference>
<evidence type="ECO:0000256" key="5">
    <source>
        <dbReference type="ARBA" id="ARBA00022884"/>
    </source>
</evidence>
<evidence type="ECO:0000256" key="6">
    <source>
        <dbReference type="ARBA" id="ARBA00023163"/>
    </source>
</evidence>
<dbReference type="CDD" id="cd05398">
    <property type="entry name" value="NT_ClassII-CCAase"/>
    <property type="match status" value="1"/>
</dbReference>
<feature type="active site" evidence="7">
    <location>
        <position position="86"/>
    </location>
</feature>
<dbReference type="SUPFAM" id="SSF81891">
    <property type="entry name" value="Poly A polymerase C-terminal region-like"/>
    <property type="match status" value="1"/>
</dbReference>
<dbReference type="Pfam" id="PF01743">
    <property type="entry name" value="PolyA_pol"/>
    <property type="match status" value="1"/>
</dbReference>
<evidence type="ECO:0000256" key="9">
    <source>
        <dbReference type="SAM" id="MobiDB-lite"/>
    </source>
</evidence>
<dbReference type="GO" id="GO:0006397">
    <property type="term" value="P:mRNA processing"/>
    <property type="evidence" value="ECO:0007669"/>
    <property type="project" value="UniProtKB-KW"/>
</dbReference>
<dbReference type="PATRIC" id="fig|1579979.3.peg.937"/>
<dbReference type="PANTHER" id="PTHR43051:SF1">
    <property type="entry name" value="POLYNUCLEOTIDE ADENYLYLTRANSFERASE FAMILY PROTEIN"/>
    <property type="match status" value="1"/>
</dbReference>
<evidence type="ECO:0000256" key="4">
    <source>
        <dbReference type="ARBA" id="ARBA00022840"/>
    </source>
</evidence>
<comment type="similarity">
    <text evidence="7 8">Belongs to the tRNA nucleotidyltransferase/poly(A) polymerase family.</text>
</comment>
<dbReference type="Gene3D" id="1.10.3090.10">
    <property type="entry name" value="cca-adding enzyme, domain 2"/>
    <property type="match status" value="1"/>
</dbReference>
<feature type="active site" evidence="7">
    <location>
        <position position="88"/>
    </location>
</feature>
<evidence type="ECO:0000256" key="2">
    <source>
        <dbReference type="ARBA" id="ARBA00022679"/>
    </source>
</evidence>
<dbReference type="GO" id="GO:0005524">
    <property type="term" value="F:ATP binding"/>
    <property type="evidence" value="ECO:0007669"/>
    <property type="project" value="UniProtKB-UniRule"/>
</dbReference>
<dbReference type="GO" id="GO:0043633">
    <property type="term" value="P:polyadenylation-dependent RNA catabolic process"/>
    <property type="evidence" value="ECO:0007669"/>
    <property type="project" value="InterPro"/>
</dbReference>
<dbReference type="EMBL" id="CP012154">
    <property type="protein sequence ID" value="AKS41296.1"/>
    <property type="molecule type" value="Genomic_DNA"/>
</dbReference>
<feature type="compositionally biased region" description="Basic residues" evidence="9">
    <location>
        <begin position="440"/>
        <end position="456"/>
    </location>
</feature>
<gene>
    <name evidence="7" type="primary">pcnB</name>
    <name evidence="13" type="ORF">WM2015_915</name>
</gene>
<feature type="domain" description="Poly A polymerase head" evidence="10">
    <location>
        <begin position="68"/>
        <end position="197"/>
    </location>
</feature>
<dbReference type="KEGG" id="wma:WM2015_915"/>
<evidence type="ECO:0000256" key="7">
    <source>
        <dbReference type="HAMAP-Rule" id="MF_00957"/>
    </source>
</evidence>
<feature type="domain" description="tRNA nucleotidyltransferase/poly(A) polymerase RNA and SrmB- binding" evidence="12">
    <location>
        <begin position="225"/>
        <end position="283"/>
    </location>
</feature>
<keyword evidence="6 7" id="KW-0804">Transcription</keyword>
<keyword evidence="2 7" id="KW-0808">Transferase</keyword>
<proteinExistence type="inferred from homology"/>
<dbReference type="STRING" id="1579979.WM2015_915"/>
<keyword evidence="1 7" id="KW-0507">mRNA processing</keyword>
<dbReference type="NCBIfam" id="TIGR01942">
    <property type="entry name" value="pcnB"/>
    <property type="match status" value="1"/>
</dbReference>
<dbReference type="GO" id="GO:0003723">
    <property type="term" value="F:RNA binding"/>
    <property type="evidence" value="ECO:0007669"/>
    <property type="project" value="UniProtKB-UniRule"/>
</dbReference>
<evidence type="ECO:0000313" key="14">
    <source>
        <dbReference type="Proteomes" id="UP000066624"/>
    </source>
</evidence>
<dbReference type="PANTHER" id="PTHR43051">
    <property type="entry name" value="POLYNUCLEOTIDE ADENYLYLTRANSFERASE FAMILY PROTEIN"/>
    <property type="match status" value="1"/>
</dbReference>
<evidence type="ECO:0000256" key="8">
    <source>
        <dbReference type="RuleBase" id="RU003953"/>
    </source>
</evidence>
<accession>A0A0K0XUK1</accession>
<evidence type="ECO:0000259" key="11">
    <source>
        <dbReference type="Pfam" id="PF12626"/>
    </source>
</evidence>
<dbReference type="SUPFAM" id="SSF81301">
    <property type="entry name" value="Nucleotidyltransferase"/>
    <property type="match status" value="1"/>
</dbReference>
<name>A0A0K0XUK1_9GAMM</name>
<dbReference type="GO" id="GO:1990817">
    <property type="term" value="F:poly(A) RNA polymerase activity"/>
    <property type="evidence" value="ECO:0007669"/>
    <property type="project" value="UniProtKB-UniRule"/>
</dbReference>
<dbReference type="Gene3D" id="3.30.460.10">
    <property type="entry name" value="Beta Polymerase, domain 2"/>
    <property type="match status" value="1"/>
</dbReference>
<keyword evidence="3 7" id="KW-0547">Nucleotide-binding</keyword>
<evidence type="ECO:0000259" key="10">
    <source>
        <dbReference type="Pfam" id="PF01743"/>
    </source>
</evidence>
<sequence length="456" mass="52217">MRRVFYQTGPWPVHPPPAVPTNLTNTQPQAEGHTLRIIEHHEHGIEPRQISGNAIKVVERLQEAGFLAYIVGGSVRDLLLGESPKDFDVATSATPEEVKEVMRNARLIGRRFRLAHVRFGREIIEVATFRGGSEEDDSEHREVEKSGRVLRDNVYGSEEEDARRRDFTINALMYDPSTETIRDHVGGYEDVLERRLRLIGDPVTRYREDPVRLLRAVRFQVKLDLSIEPQTAGPMVSMAPLLADIPPARLFDEILKLFLAGRAWPTYQALVRQNLWEQLFPDLFEDPANPPALVEQTMKNTDGRVQQGLPVTPGFLFAAFLWPKVKPRAEELVAKGVAPVEALAEAGEEAIVAQARKVAIHRRFSTMSKEIWCMQPRFEKRRGNRALRLISERRFRAAYDFLLLRVLEEPELKELADWWTQIQEVEGEDREAMTRNVGGPRKRRRRPRKRKAPASA</sequence>
<dbReference type="HAMAP" id="MF_00957">
    <property type="entry name" value="PolyA_pol"/>
    <property type="match status" value="1"/>
</dbReference>
<dbReference type="AlphaFoldDB" id="A0A0K0XUK1"/>
<evidence type="ECO:0000256" key="3">
    <source>
        <dbReference type="ARBA" id="ARBA00022741"/>
    </source>
</evidence>
<dbReference type="OrthoDB" id="9805698at2"/>
<evidence type="ECO:0000259" key="12">
    <source>
        <dbReference type="Pfam" id="PF12627"/>
    </source>
</evidence>
<dbReference type="InterPro" id="IPR032828">
    <property type="entry name" value="PolyA_RNA-bd"/>
</dbReference>
<comment type="catalytic activity">
    <reaction evidence="7">
        <text>RNA(n) + ATP = RNA(n)-3'-adenine ribonucleotide + diphosphate</text>
        <dbReference type="Rhea" id="RHEA:11332"/>
        <dbReference type="Rhea" id="RHEA-COMP:14527"/>
        <dbReference type="Rhea" id="RHEA-COMP:17347"/>
        <dbReference type="ChEBI" id="CHEBI:30616"/>
        <dbReference type="ChEBI" id="CHEBI:33019"/>
        <dbReference type="ChEBI" id="CHEBI:140395"/>
        <dbReference type="ChEBI" id="CHEBI:173115"/>
        <dbReference type="EC" id="2.7.7.19"/>
    </reaction>
</comment>
<feature type="domain" description="Polymerase A arginine-rich C-terminal" evidence="11">
    <location>
        <begin position="336"/>
        <end position="450"/>
    </location>
</feature>
<reference evidence="13 14" key="1">
    <citation type="submission" date="2015-07" db="EMBL/GenBank/DDBJ databases">
        <authorList>
            <person name="Noorani M."/>
        </authorList>
    </citation>
    <scope>NUCLEOTIDE SEQUENCE [LARGE SCALE GENOMIC DNA]</scope>
    <source>
        <strain evidence="13 14">KCTC 42284</strain>
    </source>
</reference>
<dbReference type="Pfam" id="PF12626">
    <property type="entry name" value="PolyA_pol_arg_C"/>
    <property type="match status" value="1"/>
</dbReference>
<feature type="region of interest" description="Disordered" evidence="9">
    <location>
        <begin position="429"/>
        <end position="456"/>
    </location>
</feature>
<dbReference type="InterPro" id="IPR010206">
    <property type="entry name" value="PolA_pol_I"/>
</dbReference>
<keyword evidence="14" id="KW-1185">Reference proteome</keyword>
<dbReference type="EC" id="2.7.7.19" evidence="7"/>
<evidence type="ECO:0000313" key="13">
    <source>
        <dbReference type="EMBL" id="AKS41296.1"/>
    </source>
</evidence>
<feature type="active site" evidence="7">
    <location>
        <position position="166"/>
    </location>
</feature>
<evidence type="ECO:0000256" key="1">
    <source>
        <dbReference type="ARBA" id="ARBA00022664"/>
    </source>
</evidence>
<dbReference type="FunFam" id="3.30.460.10:FF:000035">
    <property type="entry name" value="Poly(A) polymerase I"/>
    <property type="match status" value="1"/>
</dbReference>
<protein>
    <recommendedName>
        <fullName evidence="7">Poly(A) polymerase I</fullName>
        <shortName evidence="7">PAP I</shortName>
        <ecNumber evidence="7">2.7.7.19</ecNumber>
    </recommendedName>
</protein>
<dbReference type="InterPro" id="IPR043519">
    <property type="entry name" value="NT_sf"/>
</dbReference>
<comment type="function">
    <text evidence="7">Adds poly(A) tail to the 3' end of many RNAs, which usually targets these RNAs for decay. Plays a significant role in the global control of gene expression, through influencing the rate of transcript degradation, and in the general RNA quality control.</text>
</comment>